<dbReference type="RefSeq" id="WP_117521782.1">
    <property type="nucleotide sequence ID" value="NZ_AP031484.1"/>
</dbReference>
<dbReference type="Proteomes" id="UP000261011">
    <property type="component" value="Unassembled WGS sequence"/>
</dbReference>
<dbReference type="Gene3D" id="2.70.98.10">
    <property type="match status" value="1"/>
</dbReference>
<name>A0A3E2THD1_9FIRM</name>
<gene>
    <name evidence="1" type="ORF">DXA39_05825</name>
</gene>
<dbReference type="InterPro" id="IPR011013">
    <property type="entry name" value="Gal_mutarotase_sf_dom"/>
</dbReference>
<dbReference type="OrthoDB" id="9795355at2"/>
<comment type="caution">
    <text evidence="1">The sequence shown here is derived from an EMBL/GenBank/DDBJ whole genome shotgun (WGS) entry which is preliminary data.</text>
</comment>
<evidence type="ECO:0000313" key="1">
    <source>
        <dbReference type="EMBL" id="RGB75839.1"/>
    </source>
</evidence>
<dbReference type="EMBL" id="QVEU01000004">
    <property type="protein sequence ID" value="RGB75839.1"/>
    <property type="molecule type" value="Genomic_DNA"/>
</dbReference>
<dbReference type="SUPFAM" id="SSF74650">
    <property type="entry name" value="Galactose mutarotase-like"/>
    <property type="match status" value="1"/>
</dbReference>
<evidence type="ECO:0000313" key="2">
    <source>
        <dbReference type="Proteomes" id="UP000261011"/>
    </source>
</evidence>
<dbReference type="InterPro" id="IPR014718">
    <property type="entry name" value="GH-type_carb-bd"/>
</dbReference>
<sequence>MKITLENSISHVEINSSGAYIDTFEVKGKSIFFPKVMVKIEDQLKVRGGMHLCAPNFGEDKILYSLENHGFARDLNWQFIDYGEDFAKLSLDGIGLYEGIKFIIDYKLSHTNLFAKLLIENNSNKQVLLAPGFHPYFYAEHKAIFINNKKIDKNQLPNSIIDNSFKESFVTNGNKIFIEGLKNINEFVFWSDFKGDYLCVEPTYKSIAFKDDNGGAYRLKPGKKFEQSINIKVTL</sequence>
<dbReference type="InterPro" id="IPR008183">
    <property type="entry name" value="Aldose_1/G6P_1-epimerase"/>
</dbReference>
<reference evidence="1 2" key="1">
    <citation type="submission" date="2018-08" db="EMBL/GenBank/DDBJ databases">
        <title>A genome reference for cultivated species of the human gut microbiota.</title>
        <authorList>
            <person name="Zou Y."/>
            <person name="Xue W."/>
            <person name="Luo G."/>
        </authorList>
    </citation>
    <scope>NUCLEOTIDE SEQUENCE [LARGE SCALE GENOMIC DNA]</scope>
    <source>
        <strain evidence="1 2">OF01-3</strain>
    </source>
</reference>
<dbReference type="GO" id="GO:0016853">
    <property type="term" value="F:isomerase activity"/>
    <property type="evidence" value="ECO:0007669"/>
    <property type="project" value="InterPro"/>
</dbReference>
<dbReference type="GO" id="GO:0005975">
    <property type="term" value="P:carbohydrate metabolic process"/>
    <property type="evidence" value="ECO:0007669"/>
    <property type="project" value="InterPro"/>
</dbReference>
<dbReference type="Pfam" id="PF01263">
    <property type="entry name" value="Aldose_epim"/>
    <property type="match status" value="1"/>
</dbReference>
<accession>A0A3E2THD1</accession>
<keyword evidence="2" id="KW-1185">Reference proteome</keyword>
<proteinExistence type="predicted"/>
<protein>
    <submittedName>
        <fullName evidence="1">Aldose epimerase</fullName>
    </submittedName>
</protein>
<dbReference type="AlphaFoldDB" id="A0A3E2THD1"/>
<dbReference type="GO" id="GO:0030246">
    <property type="term" value="F:carbohydrate binding"/>
    <property type="evidence" value="ECO:0007669"/>
    <property type="project" value="InterPro"/>
</dbReference>
<organism evidence="1 2">
    <name type="scientific">Anaerococcus nagyae</name>
    <dbReference type="NCBI Taxonomy" id="1755241"/>
    <lineage>
        <taxon>Bacteria</taxon>
        <taxon>Bacillati</taxon>
        <taxon>Bacillota</taxon>
        <taxon>Tissierellia</taxon>
        <taxon>Tissierellales</taxon>
        <taxon>Peptoniphilaceae</taxon>
        <taxon>Anaerococcus</taxon>
    </lineage>
</organism>